<gene>
    <name evidence="1" type="primary">galR_3</name>
    <name evidence="1" type="ORF">NCTC8985_05687</name>
</gene>
<dbReference type="AlphaFoldDB" id="A0A376TUR6"/>
<organism evidence="1 2">
    <name type="scientific">Escherichia coli</name>
    <dbReference type="NCBI Taxonomy" id="562"/>
    <lineage>
        <taxon>Bacteria</taxon>
        <taxon>Pseudomonadati</taxon>
        <taxon>Pseudomonadota</taxon>
        <taxon>Gammaproteobacteria</taxon>
        <taxon>Enterobacterales</taxon>
        <taxon>Enterobacteriaceae</taxon>
        <taxon>Escherichia</taxon>
    </lineage>
</organism>
<dbReference type="EMBL" id="UGCO01000001">
    <property type="protein sequence ID" value="STI80269.1"/>
    <property type="molecule type" value="Genomic_DNA"/>
</dbReference>
<evidence type="ECO:0000313" key="1">
    <source>
        <dbReference type="EMBL" id="STI80269.1"/>
    </source>
</evidence>
<dbReference type="InterPro" id="IPR028082">
    <property type="entry name" value="Peripla_BP_I"/>
</dbReference>
<sequence>MVKAVEQVAYHTGNFLLIGNGYHNEQKERQAIEQLIRHRCAALVVHAKMIPDAGFSLINETNARYGADQPYPAWL</sequence>
<accession>A0A376TUR6</accession>
<name>A0A376TUR6_ECOLX</name>
<dbReference type="Proteomes" id="UP000254405">
    <property type="component" value="Unassembled WGS sequence"/>
</dbReference>
<proteinExistence type="predicted"/>
<protein>
    <submittedName>
        <fullName evidence="1">Galactose operon repressor</fullName>
    </submittedName>
</protein>
<reference evidence="1 2" key="1">
    <citation type="submission" date="2018-06" db="EMBL/GenBank/DDBJ databases">
        <authorList>
            <consortium name="Pathogen Informatics"/>
            <person name="Doyle S."/>
        </authorList>
    </citation>
    <scope>NUCLEOTIDE SEQUENCE [LARGE SCALE GENOMIC DNA]</scope>
    <source>
        <strain evidence="1 2">NCTC8985</strain>
    </source>
</reference>
<dbReference type="Gene3D" id="3.40.50.2300">
    <property type="match status" value="1"/>
</dbReference>
<evidence type="ECO:0000313" key="2">
    <source>
        <dbReference type="Proteomes" id="UP000254405"/>
    </source>
</evidence>
<dbReference type="SUPFAM" id="SSF53822">
    <property type="entry name" value="Periplasmic binding protein-like I"/>
    <property type="match status" value="1"/>
</dbReference>